<feature type="region of interest" description="Disordered" evidence="3">
    <location>
        <begin position="57"/>
        <end position="123"/>
    </location>
</feature>
<gene>
    <name evidence="5" type="ORF">A3770_14p71010</name>
</gene>
<evidence type="ECO:0000313" key="6">
    <source>
        <dbReference type="Proteomes" id="UP000316726"/>
    </source>
</evidence>
<evidence type="ECO:0000313" key="5">
    <source>
        <dbReference type="EMBL" id="QDZ24583.1"/>
    </source>
</evidence>
<sequence>MSSDKVEEVLARVGELYEARSEGEGQVEVDRAVVDFFLEETKGDVHRAAELLVQQLKPETTNTMSTSTSTRTTSGGGGEGNDGRTGTSRRDNLTELTRRRVGGGQRRREREARPAEARAAGNDGARQLGVGRAVAAVVFLCFRTIGKVVTLSAHGVRGSLVFVTSTTRLVLNLVLPRSLAQWLNRLLTVSFAQATRGHVLVDPTQAASHFLHQFEEEFCRQDQGQAAVDAGRESESSRAGDPSCSASAAGQGSGRVCPDFEVCGHYEALSRARARSRFLVCYLHSREHAECARFCSTVLNTPEVAGFFKDNFVLWGGDVTQSRDAFRLAQSLRVSRYPALAVLTSNSILQSFGAGNRVVAQAPSSGMALILLSEGALSTEGLLELLEGVLEDNGPMLVAARAEQEEREASRRIREEQERDFALALQEDQRKEKEKQEELERKLREREEEELSRKKVEEKTQAVLSRRRERAEAIPEEPEPGEDGVSKVLIRFPDGSRVTRRFYDKERVKVIYNFVDSLESNTCYDYKLVSNFPRKVFDESTFEQTLAEAGLSRQAMLFLQSED</sequence>
<dbReference type="SUPFAM" id="SSF52833">
    <property type="entry name" value="Thioredoxin-like"/>
    <property type="match status" value="1"/>
</dbReference>
<dbReference type="PANTHER" id="PTHR23322:SF1">
    <property type="entry name" value="FAS-ASSOCIATED FACTOR 2"/>
    <property type="match status" value="1"/>
</dbReference>
<dbReference type="InterPro" id="IPR001012">
    <property type="entry name" value="UBX_dom"/>
</dbReference>
<proteinExistence type="predicted"/>
<evidence type="ECO:0000256" key="2">
    <source>
        <dbReference type="SAM" id="Coils"/>
    </source>
</evidence>
<dbReference type="STRING" id="1764295.A0A5B8MVL0"/>
<feature type="compositionally biased region" description="Low complexity" evidence="3">
    <location>
        <begin position="59"/>
        <end position="73"/>
    </location>
</feature>
<dbReference type="Pfam" id="PF21021">
    <property type="entry name" value="FAF1"/>
    <property type="match status" value="1"/>
</dbReference>
<dbReference type="GO" id="GO:0036503">
    <property type="term" value="P:ERAD pathway"/>
    <property type="evidence" value="ECO:0007669"/>
    <property type="project" value="TreeGrafter"/>
</dbReference>
<dbReference type="OrthoDB" id="1026733at2759"/>
<feature type="compositionally biased region" description="Basic and acidic residues" evidence="3">
    <location>
        <begin position="106"/>
        <end position="116"/>
    </location>
</feature>
<keyword evidence="1 2" id="KW-0175">Coiled coil</keyword>
<feature type="domain" description="UBX" evidence="4">
    <location>
        <begin position="481"/>
        <end position="559"/>
    </location>
</feature>
<dbReference type="PANTHER" id="PTHR23322">
    <property type="entry name" value="FAS-ASSOCIATED PROTEIN"/>
    <property type="match status" value="1"/>
</dbReference>
<dbReference type="AlphaFoldDB" id="A0A5B8MVL0"/>
<dbReference type="InterPro" id="IPR050730">
    <property type="entry name" value="UBX_domain-protein"/>
</dbReference>
<dbReference type="Pfam" id="PF00789">
    <property type="entry name" value="UBX"/>
    <property type="match status" value="1"/>
</dbReference>
<dbReference type="GO" id="GO:0043130">
    <property type="term" value="F:ubiquitin binding"/>
    <property type="evidence" value="ECO:0007669"/>
    <property type="project" value="TreeGrafter"/>
</dbReference>
<dbReference type="Proteomes" id="UP000316726">
    <property type="component" value="Chromosome 14"/>
</dbReference>
<dbReference type="PROSITE" id="PS50033">
    <property type="entry name" value="UBX"/>
    <property type="match status" value="1"/>
</dbReference>
<feature type="coiled-coil region" evidence="2">
    <location>
        <begin position="399"/>
        <end position="459"/>
    </location>
</feature>
<dbReference type="SUPFAM" id="SSF54236">
    <property type="entry name" value="Ubiquitin-like"/>
    <property type="match status" value="1"/>
</dbReference>
<dbReference type="SMART" id="SM00594">
    <property type="entry name" value="UAS"/>
    <property type="match status" value="1"/>
</dbReference>
<dbReference type="SMART" id="SM00166">
    <property type="entry name" value="UBX"/>
    <property type="match status" value="1"/>
</dbReference>
<dbReference type="InterPro" id="IPR036249">
    <property type="entry name" value="Thioredoxin-like_sf"/>
</dbReference>
<reference evidence="5 6" key="1">
    <citation type="submission" date="2018-07" db="EMBL/GenBank/DDBJ databases">
        <title>The complete nuclear genome of the prasinophyte Chloropicon primus (CCMP1205).</title>
        <authorList>
            <person name="Pombert J.-F."/>
            <person name="Otis C."/>
            <person name="Turmel M."/>
            <person name="Lemieux C."/>
        </authorList>
    </citation>
    <scope>NUCLEOTIDE SEQUENCE [LARGE SCALE GENOMIC DNA]</scope>
    <source>
        <strain evidence="5 6">CCMP1205</strain>
    </source>
</reference>
<dbReference type="GO" id="GO:0005783">
    <property type="term" value="C:endoplasmic reticulum"/>
    <property type="evidence" value="ECO:0007669"/>
    <property type="project" value="TreeGrafter"/>
</dbReference>
<name>A0A5B8MVL0_9CHLO</name>
<dbReference type="InterPro" id="IPR049483">
    <property type="entry name" value="FAF1_2-like_UAS"/>
</dbReference>
<dbReference type="Gene3D" id="3.40.30.10">
    <property type="entry name" value="Glutaredoxin"/>
    <property type="match status" value="1"/>
</dbReference>
<dbReference type="EMBL" id="CP031047">
    <property type="protein sequence ID" value="QDZ24583.1"/>
    <property type="molecule type" value="Genomic_DNA"/>
</dbReference>
<feature type="region of interest" description="Disordered" evidence="3">
    <location>
        <begin position="230"/>
        <end position="254"/>
    </location>
</feature>
<feature type="region of interest" description="Disordered" evidence="3">
    <location>
        <begin position="465"/>
        <end position="486"/>
    </location>
</feature>
<dbReference type="InterPro" id="IPR006577">
    <property type="entry name" value="UAS"/>
</dbReference>
<dbReference type="InterPro" id="IPR029071">
    <property type="entry name" value="Ubiquitin-like_domsf"/>
</dbReference>
<feature type="compositionally biased region" description="Basic and acidic residues" evidence="3">
    <location>
        <begin position="88"/>
        <end position="98"/>
    </location>
</feature>
<organism evidence="5 6">
    <name type="scientific">Chloropicon primus</name>
    <dbReference type="NCBI Taxonomy" id="1764295"/>
    <lineage>
        <taxon>Eukaryota</taxon>
        <taxon>Viridiplantae</taxon>
        <taxon>Chlorophyta</taxon>
        <taxon>Chloropicophyceae</taxon>
        <taxon>Chloropicales</taxon>
        <taxon>Chloropicaceae</taxon>
        <taxon>Chloropicon</taxon>
    </lineage>
</organism>
<protein>
    <submittedName>
        <fullName evidence="5">UBX domain-containing protein</fullName>
    </submittedName>
</protein>
<evidence type="ECO:0000259" key="4">
    <source>
        <dbReference type="PROSITE" id="PS50033"/>
    </source>
</evidence>
<accession>A0A5B8MVL0</accession>
<evidence type="ECO:0000256" key="3">
    <source>
        <dbReference type="SAM" id="MobiDB-lite"/>
    </source>
</evidence>
<keyword evidence="6" id="KW-1185">Reference proteome</keyword>
<evidence type="ECO:0000256" key="1">
    <source>
        <dbReference type="ARBA" id="ARBA00023054"/>
    </source>
</evidence>
<dbReference type="Gene3D" id="3.10.20.90">
    <property type="entry name" value="Phosphatidylinositol 3-kinase Catalytic Subunit, Chain A, domain 1"/>
    <property type="match status" value="1"/>
</dbReference>